<evidence type="ECO:0000313" key="1">
    <source>
        <dbReference type="EMBL" id="RXZ68570.1"/>
    </source>
</evidence>
<accession>A0A4Q2KVL9</accession>
<protein>
    <submittedName>
        <fullName evidence="1">Phage portal protein</fullName>
    </submittedName>
</protein>
<dbReference type="Proteomes" id="UP000289216">
    <property type="component" value="Unassembled WGS sequence"/>
</dbReference>
<evidence type="ECO:0000313" key="2">
    <source>
        <dbReference type="Proteomes" id="UP000289216"/>
    </source>
</evidence>
<dbReference type="RefSeq" id="WP_129491625.1">
    <property type="nucleotide sequence ID" value="NZ_SBAP01000026.1"/>
</dbReference>
<name>A0A4Q2KVL9_9FUSO</name>
<dbReference type="InterPro" id="IPR021145">
    <property type="entry name" value="Portal_protein_SPP1_Gp6-like"/>
</dbReference>
<dbReference type="EMBL" id="SBAP01000026">
    <property type="protein sequence ID" value="RXZ68570.1"/>
    <property type="molecule type" value="Genomic_DNA"/>
</dbReference>
<dbReference type="Pfam" id="PF05133">
    <property type="entry name" value="SPP1_portal"/>
    <property type="match status" value="1"/>
</dbReference>
<reference evidence="1 2" key="1">
    <citation type="submission" date="2019-01" db="EMBL/GenBank/DDBJ databases">
        <title>Fusobacterium necrophorum Isolated From the Uterus of Dairy Cows.</title>
        <authorList>
            <person name="Francis A.M."/>
        </authorList>
    </citation>
    <scope>NUCLEOTIDE SEQUENCE [LARGE SCALE GENOMIC DNA]</scope>
    <source>
        <strain evidence="1 2">KG35</strain>
    </source>
</reference>
<sequence length="464" mass="54086">MWEWIKNIFKKNKKVENMEIRKLEYLISTWLTSKVRQDQLNGERYYRGNQDILQKKRKAIMEQGRLETVDNMVNSKIVDNQYVKMVDQKVNYLLAKKPTFNCQSEDVRELFGAKFLRMLRNLGEDSLNNGIGWVYPYFGKNGKLQFRKFEASEILPIWKDNNKEELELAIRLYEVMEFDRDRLKPVKKVEVYSEHGVNFFIWDYNRLKETGHSDYISIGETGYNWGKVPLVPFRSNNLEQPLICRVKCLQDGLNEILSKFQDNMLEDAGTTILILTNYDGENLGEFRRNLATYRAVKVNNMDGGKGGLDKLTIEVNAENYQLIIKLLKKAIIENARGFDAKDERLGGNPNEMNIQSMYSDIDLDANQMETEFHASFEELMWFVNKALNVNDTLEVVFNRDVLVNETESITNCIQSSTLLSLETVLAQHPWVTNVEEELRRLKKQKEESIEGEYAGVINAPDDDE</sequence>
<organism evidence="1 2">
    <name type="scientific">Fusobacterium necrophorum</name>
    <dbReference type="NCBI Taxonomy" id="859"/>
    <lineage>
        <taxon>Bacteria</taxon>
        <taxon>Fusobacteriati</taxon>
        <taxon>Fusobacteriota</taxon>
        <taxon>Fusobacteriia</taxon>
        <taxon>Fusobacteriales</taxon>
        <taxon>Fusobacteriaceae</taxon>
        <taxon>Fusobacterium</taxon>
    </lineage>
</organism>
<gene>
    <name evidence="1" type="ORF">EPT53_09445</name>
</gene>
<comment type="caution">
    <text evidence="1">The sequence shown here is derived from an EMBL/GenBank/DDBJ whole genome shotgun (WGS) entry which is preliminary data.</text>
</comment>
<dbReference type="AlphaFoldDB" id="A0A4Q2KVL9"/>
<proteinExistence type="predicted"/>